<protein>
    <submittedName>
        <fullName evidence="2">Uncharacterized protein</fullName>
    </submittedName>
</protein>
<feature type="region of interest" description="Disordered" evidence="1">
    <location>
        <begin position="621"/>
        <end position="689"/>
    </location>
</feature>
<dbReference type="OrthoDB" id="2564610at2759"/>
<feature type="region of interest" description="Disordered" evidence="1">
    <location>
        <begin position="460"/>
        <end position="528"/>
    </location>
</feature>
<feature type="compositionally biased region" description="Basic and acidic residues" evidence="1">
    <location>
        <begin position="491"/>
        <end position="508"/>
    </location>
</feature>
<feature type="region of interest" description="Disordered" evidence="1">
    <location>
        <begin position="121"/>
        <end position="179"/>
    </location>
</feature>
<name>A0A427XTP7_9TREE</name>
<evidence type="ECO:0000256" key="1">
    <source>
        <dbReference type="SAM" id="MobiDB-lite"/>
    </source>
</evidence>
<dbReference type="AlphaFoldDB" id="A0A427XTP7"/>
<gene>
    <name evidence="2" type="ORF">EHS25_006108</name>
</gene>
<sequence length="716" mass="75500">MSRLIHPTHTRLWHTGTSQEGIQTPLHPADVACATSPPAPSRPISDPTHRFQSPEWTPWIPVDPRDGGRSLAELDLDPALDEIAEFEPLWREADGGWGRGWSCDDLENGIGGGKRALGHVEGGALPPVANRKAADSDGDRYREGKRQVWRNENGLGPAPTLVDLQPQLPPLPTKPPSSIPRQMEETVKVLEFIMEALPQSRISRPGQRSRSGERATAEDDTLGRSVRANMVYPAFSPLASAAPSTQVQVLQTPLRPPDYNLPSALSAPSPPIAHPFHPDLAGYIGSNPTARVYWLIPVHGPVLLAGWNDPAELVAVDEASANPQDPARVPGQPHAEVGIGLSGGSPCTGNRGVSAKTTKPPGIPPSLSHTHTRTSLIAPSTLPLPSPALLSPTSAIPARPHTRPAPVLWTPALLSTFYTRFLLPLYRDGSQPFGAVSIAVSGPKPDPFLALVPPNPLEAHWSATPREPAKAAQSAKAVTGGDVSVSVSLRRSNDGHHGHHGHDGDRGETSPADPGVVAGKADSNRPVPVPVRVEAGDHIRVYCNAKHALALRTWLYGIEVGSEVLDAGVDSAQSGIELETASHSATATATATTTAAVTSAERGGGGLRTQVGAGVVGRKAGVSHQEPGVGDRDGSGIMAGGYPRHEHPIQSTLYEPPPNPRSTIDAGPSAADLVAPPQARAPGRKRQRTKELGSIKLFDRVRLALVGPRGEVLMVA</sequence>
<evidence type="ECO:0000313" key="2">
    <source>
        <dbReference type="EMBL" id="RSH82175.1"/>
    </source>
</evidence>
<feature type="compositionally biased region" description="Polar residues" evidence="1">
    <location>
        <begin position="200"/>
        <end position="209"/>
    </location>
</feature>
<feature type="region of interest" description="Disordered" evidence="1">
    <location>
        <begin position="35"/>
        <end position="57"/>
    </location>
</feature>
<organism evidence="2 3">
    <name type="scientific">Saitozyma podzolica</name>
    <dbReference type="NCBI Taxonomy" id="1890683"/>
    <lineage>
        <taxon>Eukaryota</taxon>
        <taxon>Fungi</taxon>
        <taxon>Dikarya</taxon>
        <taxon>Basidiomycota</taxon>
        <taxon>Agaricomycotina</taxon>
        <taxon>Tremellomycetes</taxon>
        <taxon>Tremellales</taxon>
        <taxon>Trimorphomycetaceae</taxon>
        <taxon>Saitozyma</taxon>
    </lineage>
</organism>
<dbReference type="EMBL" id="RSCD01000028">
    <property type="protein sequence ID" value="RSH82175.1"/>
    <property type="molecule type" value="Genomic_DNA"/>
</dbReference>
<keyword evidence="3" id="KW-1185">Reference proteome</keyword>
<feature type="region of interest" description="Disordered" evidence="1">
    <location>
        <begin position="198"/>
        <end position="222"/>
    </location>
</feature>
<dbReference type="Proteomes" id="UP000279259">
    <property type="component" value="Unassembled WGS sequence"/>
</dbReference>
<reference evidence="2 3" key="1">
    <citation type="submission" date="2018-11" db="EMBL/GenBank/DDBJ databases">
        <title>Genome sequence of Saitozyma podzolica DSM 27192.</title>
        <authorList>
            <person name="Aliyu H."/>
            <person name="Gorte O."/>
            <person name="Ochsenreither K."/>
        </authorList>
    </citation>
    <scope>NUCLEOTIDE SEQUENCE [LARGE SCALE GENOMIC DNA]</scope>
    <source>
        <strain evidence="2 3">DSM 27192</strain>
    </source>
</reference>
<proteinExistence type="predicted"/>
<comment type="caution">
    <text evidence="2">The sequence shown here is derived from an EMBL/GenBank/DDBJ whole genome shotgun (WGS) entry which is preliminary data.</text>
</comment>
<feature type="compositionally biased region" description="Basic and acidic residues" evidence="1">
    <location>
        <begin position="132"/>
        <end position="146"/>
    </location>
</feature>
<evidence type="ECO:0000313" key="3">
    <source>
        <dbReference type="Proteomes" id="UP000279259"/>
    </source>
</evidence>
<accession>A0A427XTP7</accession>
<feature type="region of interest" description="Disordered" evidence="1">
    <location>
        <begin position="320"/>
        <end position="371"/>
    </location>
</feature>
<feature type="compositionally biased region" description="Pro residues" evidence="1">
    <location>
        <begin position="167"/>
        <end position="178"/>
    </location>
</feature>